<evidence type="ECO:0000256" key="2">
    <source>
        <dbReference type="ARBA" id="ARBA00023015"/>
    </source>
</evidence>
<dbReference type="Pfam" id="PF00010">
    <property type="entry name" value="HLH"/>
    <property type="match status" value="1"/>
</dbReference>
<proteinExistence type="predicted"/>
<dbReference type="PROSITE" id="PS50888">
    <property type="entry name" value="BHLH"/>
    <property type="match status" value="1"/>
</dbReference>
<evidence type="ECO:0000256" key="5">
    <source>
        <dbReference type="SAM" id="Coils"/>
    </source>
</evidence>
<dbReference type="InterPro" id="IPR011598">
    <property type="entry name" value="bHLH_dom"/>
</dbReference>
<keyword evidence="3" id="KW-0804">Transcription</keyword>
<name>A0A371G3X0_MUCPR</name>
<evidence type="ECO:0000256" key="4">
    <source>
        <dbReference type="ARBA" id="ARBA00023242"/>
    </source>
</evidence>
<dbReference type="GO" id="GO:0000977">
    <property type="term" value="F:RNA polymerase II transcription regulatory region sequence-specific DNA binding"/>
    <property type="evidence" value="ECO:0007669"/>
    <property type="project" value="TreeGrafter"/>
</dbReference>
<dbReference type="OrthoDB" id="1427608at2759"/>
<keyword evidence="5" id="KW-0175">Coiled coil</keyword>
<keyword evidence="2" id="KW-0805">Transcription regulation</keyword>
<dbReference type="STRING" id="157652.A0A371G3X0"/>
<comment type="subcellular location">
    <subcellularLocation>
        <location evidence="1">Nucleus</location>
    </subcellularLocation>
</comment>
<organism evidence="7 8">
    <name type="scientific">Mucuna pruriens</name>
    <name type="common">Velvet bean</name>
    <name type="synonym">Dolichos pruriens</name>
    <dbReference type="NCBI Taxonomy" id="157652"/>
    <lineage>
        <taxon>Eukaryota</taxon>
        <taxon>Viridiplantae</taxon>
        <taxon>Streptophyta</taxon>
        <taxon>Embryophyta</taxon>
        <taxon>Tracheophyta</taxon>
        <taxon>Spermatophyta</taxon>
        <taxon>Magnoliopsida</taxon>
        <taxon>eudicotyledons</taxon>
        <taxon>Gunneridae</taxon>
        <taxon>Pentapetalae</taxon>
        <taxon>rosids</taxon>
        <taxon>fabids</taxon>
        <taxon>Fabales</taxon>
        <taxon>Fabaceae</taxon>
        <taxon>Papilionoideae</taxon>
        <taxon>50 kb inversion clade</taxon>
        <taxon>NPAAA clade</taxon>
        <taxon>indigoferoid/millettioid clade</taxon>
        <taxon>Phaseoleae</taxon>
        <taxon>Mucuna</taxon>
    </lineage>
</organism>
<keyword evidence="8" id="KW-1185">Reference proteome</keyword>
<dbReference type="SUPFAM" id="SSF47459">
    <property type="entry name" value="HLH, helix-loop-helix DNA-binding domain"/>
    <property type="match status" value="1"/>
</dbReference>
<dbReference type="GO" id="GO:0090575">
    <property type="term" value="C:RNA polymerase II transcription regulator complex"/>
    <property type="evidence" value="ECO:0007669"/>
    <property type="project" value="TreeGrafter"/>
</dbReference>
<dbReference type="AlphaFoldDB" id="A0A371G3X0"/>
<evidence type="ECO:0000313" key="7">
    <source>
        <dbReference type="EMBL" id="RDX85260.1"/>
    </source>
</evidence>
<evidence type="ECO:0000313" key="8">
    <source>
        <dbReference type="Proteomes" id="UP000257109"/>
    </source>
</evidence>
<evidence type="ECO:0000256" key="3">
    <source>
        <dbReference type="ARBA" id="ARBA00023163"/>
    </source>
</evidence>
<feature type="domain" description="BHLH" evidence="6">
    <location>
        <begin position="13"/>
        <end position="75"/>
    </location>
</feature>
<feature type="non-terminal residue" evidence="7">
    <location>
        <position position="1"/>
    </location>
</feature>
<comment type="caution">
    <text evidence="7">The sequence shown here is derived from an EMBL/GenBank/DDBJ whole genome shotgun (WGS) entry which is preliminary data.</text>
</comment>
<gene>
    <name evidence="7" type="primary">BHLH162</name>
    <name evidence="7" type="ORF">CR513_33575</name>
</gene>
<evidence type="ECO:0000256" key="1">
    <source>
        <dbReference type="ARBA" id="ARBA00004123"/>
    </source>
</evidence>
<keyword evidence="4" id="KW-0539">Nucleus</keyword>
<accession>A0A371G3X0</accession>
<dbReference type="Proteomes" id="UP000257109">
    <property type="component" value="Unassembled WGS sequence"/>
</dbReference>
<dbReference type="InterPro" id="IPR015660">
    <property type="entry name" value="MASH1/Ascl1a-like"/>
</dbReference>
<reference evidence="7" key="1">
    <citation type="submission" date="2018-05" db="EMBL/GenBank/DDBJ databases">
        <title>Draft genome of Mucuna pruriens seed.</title>
        <authorList>
            <person name="Nnadi N.E."/>
            <person name="Vos R."/>
            <person name="Hasami M.H."/>
            <person name="Devisetty U.K."/>
            <person name="Aguiy J.C."/>
        </authorList>
    </citation>
    <scope>NUCLEOTIDE SEQUENCE [LARGE SCALE GENOMIC DNA]</scope>
    <source>
        <strain evidence="7">JCA_2017</strain>
    </source>
</reference>
<dbReference type="GO" id="GO:0000981">
    <property type="term" value="F:DNA-binding transcription factor activity, RNA polymerase II-specific"/>
    <property type="evidence" value="ECO:0007669"/>
    <property type="project" value="TreeGrafter"/>
</dbReference>
<feature type="coiled-coil region" evidence="5">
    <location>
        <begin position="65"/>
        <end position="99"/>
    </location>
</feature>
<dbReference type="EMBL" id="QJKJ01006834">
    <property type="protein sequence ID" value="RDX85260.1"/>
    <property type="molecule type" value="Genomic_DNA"/>
</dbReference>
<dbReference type="SMART" id="SM00353">
    <property type="entry name" value="HLH"/>
    <property type="match status" value="1"/>
</dbReference>
<dbReference type="PANTHER" id="PTHR13935">
    <property type="entry name" value="ACHAETE-SCUTE TRANSCRIPTION FACTOR-RELATED"/>
    <property type="match status" value="1"/>
</dbReference>
<sequence>MADHQQGDQPSSSKGIERRIIEKNRRNHMKDLCSELNSLLPNNNNPRAFLCTYELQGALSRADQIDTAINYIKNLETKVKMAQEKKQSLMERKKRSRCDSSEAPKIEIHEMGSSLQIILTCRFDNHFIFSETIRILHEDNIEIKSTHSSLAGNSMLHVVHAQTRESFQQGTTAMSIERLKRRKELNHFELCSYCIQMHMLKRLSYT</sequence>
<dbReference type="PANTHER" id="PTHR13935:SF63">
    <property type="entry name" value="BHLH DOMAIN-CONTAINING PROTEIN"/>
    <property type="match status" value="1"/>
</dbReference>
<dbReference type="Gene3D" id="4.10.280.10">
    <property type="entry name" value="Helix-loop-helix DNA-binding domain"/>
    <property type="match status" value="1"/>
</dbReference>
<evidence type="ECO:0000259" key="6">
    <source>
        <dbReference type="PROSITE" id="PS50888"/>
    </source>
</evidence>
<protein>
    <submittedName>
        <fullName evidence="7">Transcription factor bHLH162</fullName>
    </submittedName>
</protein>
<dbReference type="InterPro" id="IPR036638">
    <property type="entry name" value="HLH_DNA-bd_sf"/>
</dbReference>
<dbReference type="GO" id="GO:0046983">
    <property type="term" value="F:protein dimerization activity"/>
    <property type="evidence" value="ECO:0007669"/>
    <property type="project" value="InterPro"/>
</dbReference>